<dbReference type="EMBL" id="JXJU01000019">
    <property type="protein sequence ID" value="PCR98866.1"/>
    <property type="molecule type" value="Genomic_DNA"/>
</dbReference>
<dbReference type="SUPFAM" id="SSF56563">
    <property type="entry name" value="Major capsid protein gp5"/>
    <property type="match status" value="1"/>
</dbReference>
<evidence type="ECO:0000313" key="1">
    <source>
        <dbReference type="EMBL" id="PCR98866.1"/>
    </source>
</evidence>
<organism evidence="1 2">
    <name type="scientific">Lactococcus fujiensis JCM 16395</name>
    <dbReference type="NCBI Taxonomy" id="1291764"/>
    <lineage>
        <taxon>Bacteria</taxon>
        <taxon>Bacillati</taxon>
        <taxon>Bacillota</taxon>
        <taxon>Bacilli</taxon>
        <taxon>Lactobacillales</taxon>
        <taxon>Streptococcaceae</taxon>
        <taxon>Lactococcus</taxon>
    </lineage>
</organism>
<keyword evidence="2" id="KW-1185">Reference proteome</keyword>
<reference evidence="1 2" key="1">
    <citation type="submission" date="2014-12" db="EMBL/GenBank/DDBJ databases">
        <title>Draft genome sequences of 10 type strains of Lactococcus.</title>
        <authorList>
            <person name="Sun Z."/>
            <person name="Zhong Z."/>
            <person name="Liu W."/>
            <person name="Zhang W."/>
            <person name="Zhang H."/>
        </authorList>
    </citation>
    <scope>NUCLEOTIDE SEQUENCE [LARGE SCALE GENOMIC DNA]</scope>
    <source>
        <strain evidence="1 2">JCM 16395</strain>
    </source>
</reference>
<sequence length="372" mass="41081">MAELAKTNNAKVGEELDLEIQTINDNMQKLADELGVSLDEIGQNTGNENQNELGENKMTQTPYLNTKKAGSDFYNILENSTKKDVVNNWKENLKKNGVTITDETLRLPKVISEEVQTTLTNTNAVYPLFRVTNMGALIVSSSFESNDEAQVHVEGTEKKVQAATLTVDSIEPQMIYKLQQISEKAKRLTSNYEQLHSMIIKELTQMIVNKVVDLALVEGNGKNGFKAIATDDRAKFVKHITGVTTLVDGIEDAADFVRSLAGVKNLIVTTEQRKAILKELRSLPGNEHTRIKNDDAEIASEVGVDKLIVYTGTKALKPTVLVTDAYHVDMGDLTRVEAFEWKTNENAILIESLSAGHVEKMNGAADITITTE</sequence>
<gene>
    <name evidence="1" type="ORF">RT41_GL000650</name>
</gene>
<name>A0A2A5RII5_9LACT</name>
<comment type="caution">
    <text evidence="1">The sequence shown here is derived from an EMBL/GenBank/DDBJ whole genome shotgun (WGS) entry which is preliminary data.</text>
</comment>
<dbReference type="STRING" id="1291764.GCA_001311235_02805"/>
<protein>
    <submittedName>
        <fullName evidence="1">Structural protein</fullName>
    </submittedName>
</protein>
<dbReference type="AlphaFoldDB" id="A0A2A5RII5"/>
<dbReference type="Proteomes" id="UP000218181">
    <property type="component" value="Unassembled WGS sequence"/>
</dbReference>
<accession>A0A2A5RII5</accession>
<proteinExistence type="predicted"/>
<evidence type="ECO:0000313" key="2">
    <source>
        <dbReference type="Proteomes" id="UP000218181"/>
    </source>
</evidence>